<dbReference type="HOGENOM" id="CLU_400314_0_0_1"/>
<evidence type="ECO:0000256" key="5">
    <source>
        <dbReference type="SAM" id="MobiDB-lite"/>
    </source>
</evidence>
<protein>
    <recommendedName>
        <fullName evidence="6">RING-type domain-containing protein</fullName>
    </recommendedName>
</protein>
<dbReference type="AlphaFoldDB" id="A0A0E0F997"/>
<dbReference type="Gramene" id="OMERI12G00950.2">
    <property type="protein sequence ID" value="OMERI12G00950.2"/>
    <property type="gene ID" value="OMERI12G00950"/>
</dbReference>
<dbReference type="PANTHER" id="PTHR45931:SF23">
    <property type="entry name" value="OS12G0134500 PROTEIN"/>
    <property type="match status" value="1"/>
</dbReference>
<reference evidence="7" key="1">
    <citation type="submission" date="2015-04" db="UniProtKB">
        <authorList>
            <consortium name="EnsemblPlants"/>
        </authorList>
    </citation>
    <scope>IDENTIFICATION</scope>
</reference>
<dbReference type="InterPro" id="IPR055411">
    <property type="entry name" value="LRR_FXL15/At3g58940/PEG3-like"/>
</dbReference>
<evidence type="ECO:0000313" key="8">
    <source>
        <dbReference type="Proteomes" id="UP000008021"/>
    </source>
</evidence>
<organism evidence="7">
    <name type="scientific">Oryza meridionalis</name>
    <dbReference type="NCBI Taxonomy" id="40149"/>
    <lineage>
        <taxon>Eukaryota</taxon>
        <taxon>Viridiplantae</taxon>
        <taxon>Streptophyta</taxon>
        <taxon>Embryophyta</taxon>
        <taxon>Tracheophyta</taxon>
        <taxon>Spermatophyta</taxon>
        <taxon>Magnoliopsida</taxon>
        <taxon>Liliopsida</taxon>
        <taxon>Poales</taxon>
        <taxon>Poaceae</taxon>
        <taxon>BOP clade</taxon>
        <taxon>Oryzoideae</taxon>
        <taxon>Oryzeae</taxon>
        <taxon>Oryzinae</taxon>
        <taxon>Oryza</taxon>
    </lineage>
</organism>
<dbReference type="PANTHER" id="PTHR45931">
    <property type="entry name" value="SI:CH211-59O9.10"/>
    <property type="match status" value="1"/>
</dbReference>
<dbReference type="InterPro" id="IPR001841">
    <property type="entry name" value="Znf_RING"/>
</dbReference>
<dbReference type="GO" id="GO:0006511">
    <property type="term" value="P:ubiquitin-dependent protein catabolic process"/>
    <property type="evidence" value="ECO:0007669"/>
    <property type="project" value="TreeGrafter"/>
</dbReference>
<name>A0A0E0F997_9ORYZ</name>
<sequence length="716" mass="79475">MERTDDAVEAAIWVLPNPPDWSVFLFPPAGAREGGGYDSRVEISITTGTGGHQERGASSSAGGLREGGAAREVEERGGGDASRPPPSRRRRDGSLAAGSSIAGGHGGGTADDEPDSEGTVAGAVQGHLAGVGSLPTPTDEASRFEGRYEDDYNPYVDLYKFGRPAPDFWYSVWMRGPLVLHDKKLLLASDSLGVHRGGEIPDLADAITDVLDNHPGPVSYFRVDSTTWTDDNQLVKWFETLSNKSVEEITLLNIGCPVSTILPISELLSPNLTTLRVGFMKILDSDLLSFEYSSLSVLQLIGCSYRGADLNYLVRTSNTLIELNIGYSMEDLTEIRCVSSIRQLQVGVNFVERSHRASLRNILEWFPELSILVIWRMDGIVYDEGSDVLFDSSFVGLGSVSCVKTRIQYFELEGFRGGPAEMGIARGILRHASRLAKFVLSHHKNYSEKDLVEQLEEIKTCIRASEDCIIESHNCLYIYSRDKNGEKHIEENKDYMALTAMDPPARRLMDSRAAAQLEAPLPDPYAAETFEDLLRELGVDPSIHTIVRSAGRWMDPAAAAARVPVRFHRTLQRLGIDPNSYARSIRDMLQEFYRVVYQGEVYWAGRVIRPRPSPMPTPVLGRRRRAADGDAPMQPPSKYARVHAVSRDVHLGLALTKACDAKQEECAACLRDFEEEDTLRTMPCSHSFHEICLFRWLSESCLCPLCRYALPKQQQD</sequence>
<evidence type="ECO:0000259" key="6">
    <source>
        <dbReference type="PROSITE" id="PS50089"/>
    </source>
</evidence>
<keyword evidence="1" id="KW-0479">Metal-binding</keyword>
<evidence type="ECO:0000256" key="3">
    <source>
        <dbReference type="ARBA" id="ARBA00022833"/>
    </source>
</evidence>
<evidence type="ECO:0000256" key="1">
    <source>
        <dbReference type="ARBA" id="ARBA00022723"/>
    </source>
</evidence>
<reference evidence="7" key="2">
    <citation type="submission" date="2018-05" db="EMBL/GenBank/DDBJ databases">
        <title>OmerRS3 (Oryza meridionalis Reference Sequence Version 3).</title>
        <authorList>
            <person name="Zhang J."/>
            <person name="Kudrna D."/>
            <person name="Lee S."/>
            <person name="Talag J."/>
            <person name="Welchert J."/>
            <person name="Wing R.A."/>
        </authorList>
    </citation>
    <scope>NUCLEOTIDE SEQUENCE [LARGE SCALE GENOMIC DNA]</scope>
    <source>
        <strain evidence="7">cv. OR44</strain>
    </source>
</reference>
<dbReference type="GO" id="GO:0008270">
    <property type="term" value="F:zinc ion binding"/>
    <property type="evidence" value="ECO:0007669"/>
    <property type="project" value="UniProtKB-KW"/>
</dbReference>
<dbReference type="Gene3D" id="3.30.40.10">
    <property type="entry name" value="Zinc/RING finger domain, C3HC4 (zinc finger)"/>
    <property type="match status" value="1"/>
</dbReference>
<dbReference type="InterPro" id="IPR051834">
    <property type="entry name" value="RING_finger_E3_ligase"/>
</dbReference>
<evidence type="ECO:0000256" key="2">
    <source>
        <dbReference type="ARBA" id="ARBA00022771"/>
    </source>
</evidence>
<dbReference type="GO" id="GO:0005634">
    <property type="term" value="C:nucleus"/>
    <property type="evidence" value="ECO:0007669"/>
    <property type="project" value="TreeGrafter"/>
</dbReference>
<dbReference type="PROSITE" id="PS50089">
    <property type="entry name" value="ZF_RING_2"/>
    <property type="match status" value="1"/>
</dbReference>
<dbReference type="Proteomes" id="UP000008021">
    <property type="component" value="Chromosome 12"/>
</dbReference>
<dbReference type="SUPFAM" id="SSF52047">
    <property type="entry name" value="RNI-like"/>
    <property type="match status" value="1"/>
</dbReference>
<dbReference type="GO" id="GO:0061630">
    <property type="term" value="F:ubiquitin protein ligase activity"/>
    <property type="evidence" value="ECO:0007669"/>
    <property type="project" value="TreeGrafter"/>
</dbReference>
<evidence type="ECO:0000313" key="7">
    <source>
        <dbReference type="EnsemblPlants" id="OMERI12G00950.2"/>
    </source>
</evidence>
<dbReference type="STRING" id="40149.A0A0E0F997"/>
<dbReference type="Pfam" id="PF08387">
    <property type="entry name" value="FBD"/>
    <property type="match status" value="1"/>
</dbReference>
<accession>A0A0E0F997</accession>
<dbReference type="SMART" id="SM00579">
    <property type="entry name" value="FBD"/>
    <property type="match status" value="1"/>
</dbReference>
<keyword evidence="8" id="KW-1185">Reference proteome</keyword>
<dbReference type="SMART" id="SM00184">
    <property type="entry name" value="RING"/>
    <property type="match status" value="1"/>
</dbReference>
<dbReference type="InterPro" id="IPR013083">
    <property type="entry name" value="Znf_RING/FYVE/PHD"/>
</dbReference>
<dbReference type="Pfam" id="PF24758">
    <property type="entry name" value="LRR_At5g56370"/>
    <property type="match status" value="1"/>
</dbReference>
<evidence type="ECO:0000256" key="4">
    <source>
        <dbReference type="PROSITE-ProRule" id="PRU00175"/>
    </source>
</evidence>
<feature type="domain" description="RING-type" evidence="6">
    <location>
        <begin position="666"/>
        <end position="707"/>
    </location>
</feature>
<dbReference type="SUPFAM" id="SSF57850">
    <property type="entry name" value="RING/U-box"/>
    <property type="match status" value="1"/>
</dbReference>
<dbReference type="Pfam" id="PF13639">
    <property type="entry name" value="zf-RING_2"/>
    <property type="match status" value="1"/>
</dbReference>
<dbReference type="InterPro" id="IPR006566">
    <property type="entry name" value="FBD"/>
</dbReference>
<keyword evidence="3" id="KW-0862">Zinc</keyword>
<keyword evidence="2 4" id="KW-0863">Zinc-finger</keyword>
<dbReference type="EnsemblPlants" id="OMERI12G00950.2">
    <property type="protein sequence ID" value="OMERI12G00950.2"/>
    <property type="gene ID" value="OMERI12G00950"/>
</dbReference>
<feature type="compositionally biased region" description="Basic and acidic residues" evidence="5">
    <location>
        <begin position="68"/>
        <end position="78"/>
    </location>
</feature>
<proteinExistence type="predicted"/>
<feature type="region of interest" description="Disordered" evidence="5">
    <location>
        <begin position="47"/>
        <end position="120"/>
    </location>
</feature>